<evidence type="ECO:0000313" key="3">
    <source>
        <dbReference type="Proteomes" id="UP000745859"/>
    </source>
</evidence>
<organism evidence="2 3">
    <name type="scientific">Wenyingzhuangia heitensis</name>
    <dbReference type="NCBI Taxonomy" id="1487859"/>
    <lineage>
        <taxon>Bacteria</taxon>
        <taxon>Pseudomonadati</taxon>
        <taxon>Bacteroidota</taxon>
        <taxon>Flavobacteriia</taxon>
        <taxon>Flavobacteriales</taxon>
        <taxon>Flavobacteriaceae</taxon>
        <taxon>Wenyingzhuangia</taxon>
    </lineage>
</organism>
<evidence type="ECO:0000313" key="2">
    <source>
        <dbReference type="EMBL" id="NIJ44200.1"/>
    </source>
</evidence>
<dbReference type="Proteomes" id="UP000745859">
    <property type="component" value="Unassembled WGS sequence"/>
</dbReference>
<keyword evidence="2" id="KW-0282">Flagellum</keyword>
<keyword evidence="1" id="KW-1133">Transmembrane helix</keyword>
<feature type="transmembrane region" description="Helical" evidence="1">
    <location>
        <begin position="86"/>
        <end position="106"/>
    </location>
</feature>
<reference evidence="2 3" key="1">
    <citation type="submission" date="2020-03" db="EMBL/GenBank/DDBJ databases">
        <title>Genomic Encyclopedia of Type Strains, Phase IV (KMG-IV): sequencing the most valuable type-strain genomes for metagenomic binning, comparative biology and taxonomic classification.</title>
        <authorList>
            <person name="Goeker M."/>
        </authorList>
    </citation>
    <scope>NUCLEOTIDE SEQUENCE [LARGE SCALE GENOMIC DNA]</scope>
    <source>
        <strain evidence="2 3">DSM 101599</strain>
    </source>
</reference>
<keyword evidence="1" id="KW-0472">Membrane</keyword>
<dbReference type="RefSeq" id="WP_167183776.1">
    <property type="nucleotide sequence ID" value="NZ_JAASQL010000001.1"/>
</dbReference>
<keyword evidence="3" id="KW-1185">Reference proteome</keyword>
<name>A0ABX0U8V6_9FLAO</name>
<proteinExistence type="predicted"/>
<evidence type="ECO:0000256" key="1">
    <source>
        <dbReference type="SAM" id="Phobius"/>
    </source>
</evidence>
<gene>
    <name evidence="2" type="ORF">FHR24_000639</name>
</gene>
<dbReference type="EMBL" id="JAASQL010000001">
    <property type="protein sequence ID" value="NIJ44200.1"/>
    <property type="molecule type" value="Genomic_DNA"/>
</dbReference>
<comment type="caution">
    <text evidence="2">The sequence shown here is derived from an EMBL/GenBank/DDBJ whole genome shotgun (WGS) entry which is preliminary data.</text>
</comment>
<keyword evidence="1" id="KW-0812">Transmembrane</keyword>
<sequence length="230" mass="27879">MKITQRITTLFLFVCVFVMKAANDTIVRVERKIPDNYKEAFTSKDYIYQDQEPPFFLKLKMWLAQFLYSIYNLLGINSKEFYYVKLVFYTLIIIAAIYIIARMIFYKEGNWIFKKSKNNSLTYQTEIEEIELSDFNLLVKESVDNNNYRLAVKYYYLWVLQKLSEQEIIELSNLKTNSDYQLETENTPYFQNFKSVSYYYNYIWYGEFMIDKEAFEKIESSYQQLLNQLK</sequence>
<keyword evidence="2" id="KW-0969">Cilium</keyword>
<feature type="transmembrane region" description="Helical" evidence="1">
    <location>
        <begin position="55"/>
        <end position="74"/>
    </location>
</feature>
<accession>A0ABX0U8V6</accession>
<keyword evidence="2" id="KW-0966">Cell projection</keyword>
<protein>
    <submittedName>
        <fullName evidence="2">Flagellar biogenesis protein FliO</fullName>
    </submittedName>
</protein>